<evidence type="ECO:0000313" key="2">
    <source>
        <dbReference type="Proteomes" id="UP000823486"/>
    </source>
</evidence>
<protein>
    <recommendedName>
        <fullName evidence="3">DUF2515 domain-containing protein</fullName>
    </recommendedName>
</protein>
<name>A0ABS2QJZ1_9BACI</name>
<dbReference type="Pfam" id="PF10720">
    <property type="entry name" value="DUF2515"/>
    <property type="match status" value="1"/>
</dbReference>
<evidence type="ECO:0008006" key="3">
    <source>
        <dbReference type="Google" id="ProtNLM"/>
    </source>
</evidence>
<comment type="caution">
    <text evidence="1">The sequence shown here is derived from an EMBL/GenBank/DDBJ whole genome shotgun (WGS) entry which is preliminary data.</text>
</comment>
<reference evidence="1 2" key="1">
    <citation type="submission" date="2021-01" db="EMBL/GenBank/DDBJ databases">
        <title>Genomic Encyclopedia of Type Strains, Phase IV (KMG-IV): sequencing the most valuable type-strain genomes for metagenomic binning, comparative biology and taxonomic classification.</title>
        <authorList>
            <person name="Goeker M."/>
        </authorList>
    </citation>
    <scope>NUCLEOTIDE SEQUENCE [LARGE SCALE GENOMIC DNA]</scope>
    <source>
        <strain evidence="1 2">DSM 105482</strain>
    </source>
</reference>
<sequence>MCNYSPPLQINDDYILSSIRKVTEHKNKDNISRTAAYFEFFKAYSEIKWSFLASMVSRNAGWNMCDLEGIWLPKALSNEYRKILFLTYERANWLIFDDAFPQLLLYHYSTKLGRPLFHLGRKFNISKYIENEWLFFWKHRNEQRLLDALIINEQNLIQRPVIQHKMYKSLVFKSFSFLFQDWLHFSTVLFPTMDGTLYGLSAYNFRQLDSRIKLGKKLGSLLFSNELFPQFYQFSVSTEHTGSRIDYEQYFPYKKTRETPFLRTIYPVINHHRSSVELWDKHRKIKNKWLKPEKSPENAELTAWYKNKQKQLEAGVTIYRLLVKSE</sequence>
<dbReference type="EMBL" id="JAFBFI010000007">
    <property type="protein sequence ID" value="MBM7692606.1"/>
    <property type="molecule type" value="Genomic_DNA"/>
</dbReference>
<evidence type="ECO:0000313" key="1">
    <source>
        <dbReference type="EMBL" id="MBM7692606.1"/>
    </source>
</evidence>
<keyword evidence="2" id="KW-1185">Reference proteome</keyword>
<organism evidence="1 2">
    <name type="scientific">Peribacillus deserti</name>
    <dbReference type="NCBI Taxonomy" id="673318"/>
    <lineage>
        <taxon>Bacteria</taxon>
        <taxon>Bacillati</taxon>
        <taxon>Bacillota</taxon>
        <taxon>Bacilli</taxon>
        <taxon>Bacillales</taxon>
        <taxon>Bacillaceae</taxon>
        <taxon>Peribacillus</taxon>
    </lineage>
</organism>
<gene>
    <name evidence="1" type="ORF">JOC77_002036</name>
</gene>
<proteinExistence type="predicted"/>
<dbReference type="InterPro" id="IPR019658">
    <property type="entry name" value="DUF2515"/>
</dbReference>
<dbReference type="Proteomes" id="UP000823486">
    <property type="component" value="Unassembled WGS sequence"/>
</dbReference>
<dbReference type="RefSeq" id="WP_204542421.1">
    <property type="nucleotide sequence ID" value="NZ_JAFBFI010000007.1"/>
</dbReference>
<accession>A0ABS2QJZ1</accession>